<reference evidence="1 3" key="2">
    <citation type="journal article" date="2017" name="BMC Genomics">
        <title>Genomic analysis of methanogenic archaea reveals a shift towards energy conservation.</title>
        <authorList>
            <person name="Gilmore S.P."/>
            <person name="Henske J.K."/>
            <person name="Sexton J.A."/>
            <person name="Solomon K.V."/>
            <person name="Seppala S."/>
            <person name="Yoo J.I."/>
            <person name="Huyett L.M."/>
            <person name="Pressman A."/>
            <person name="Cogan J.Z."/>
            <person name="Kivenson V."/>
            <person name="Peng X."/>
            <person name="Tan Y."/>
            <person name="Valentine D.L."/>
            <person name="O'Malley M.A."/>
        </authorList>
    </citation>
    <scope>NUCLEOTIDE SEQUENCE [LARGE SCALE GENOMIC DNA]</scope>
    <source>
        <strain evidence="1 3">1R-7</strain>
    </source>
</reference>
<evidence type="ECO:0000313" key="2">
    <source>
        <dbReference type="EMBL" id="PWL08599.1"/>
    </source>
</evidence>
<dbReference type="Proteomes" id="UP000246004">
    <property type="component" value="Unassembled WGS sequence"/>
</dbReference>
<keyword evidence="3" id="KW-1185">Reference proteome</keyword>
<organism evidence="1 3">
    <name type="scientific">Methanosphaera cuniculi</name>
    <dbReference type="NCBI Taxonomy" id="1077256"/>
    <lineage>
        <taxon>Archaea</taxon>
        <taxon>Methanobacteriati</taxon>
        <taxon>Methanobacteriota</taxon>
        <taxon>Methanomada group</taxon>
        <taxon>Methanobacteria</taxon>
        <taxon>Methanobacteriales</taxon>
        <taxon>Methanobacteriaceae</taxon>
        <taxon>Methanosphaera</taxon>
    </lineage>
</organism>
<name>A0A2A2HC14_9EURY</name>
<evidence type="ECO:0000313" key="1">
    <source>
        <dbReference type="EMBL" id="PAV06846.1"/>
    </source>
</evidence>
<evidence type="ECO:0000313" key="4">
    <source>
        <dbReference type="Proteomes" id="UP000246004"/>
    </source>
</evidence>
<evidence type="ECO:0000313" key="3">
    <source>
        <dbReference type="Proteomes" id="UP000217528"/>
    </source>
</evidence>
<accession>A0A2A2HC14</accession>
<reference evidence="2 4" key="1">
    <citation type="submission" date="2016-04" db="EMBL/GenBank/DDBJ databases">
        <title>Genome sequence of Methanosphaera cuniculi DSM 4103.</title>
        <authorList>
            <person name="Poehlein A."/>
            <person name="Seedorf H."/>
            <person name="Daniel R."/>
        </authorList>
    </citation>
    <scope>NUCLEOTIDE SEQUENCE [LARGE SCALE GENOMIC DNA]</scope>
    <source>
        <strain evidence="2 4">DSM 4103</strain>
    </source>
</reference>
<dbReference type="RefSeq" id="WP_095609021.1">
    <property type="nucleotide sequence ID" value="NZ_CAUHCB010000013.1"/>
</dbReference>
<dbReference type="EMBL" id="LWMS01000010">
    <property type="protein sequence ID" value="PWL08599.1"/>
    <property type="molecule type" value="Genomic_DNA"/>
</dbReference>
<sequence length="157" mass="18694">MINKKINLTNTIKNESINTIINLLENQYNDQIEYIYVDKSILTKNRQDNLLFKEKIFITTDNNNNLQMLDFEQNEKDILNFTPKVDLLIIDHHNTSNNFTKNIIDKHTIISKILSDDTIYIEDALNKLKIIISKDETYIFKDKQNYKNNIPMEFKYT</sequence>
<gene>
    <name evidence="1" type="ORF">ASJ82_06915</name>
    <name evidence="2" type="ORF">MSCUN_03110</name>
</gene>
<proteinExistence type="predicted"/>
<comment type="caution">
    <text evidence="1">The sequence shown here is derived from an EMBL/GenBank/DDBJ whole genome shotgun (WGS) entry which is preliminary data.</text>
</comment>
<dbReference type="EMBL" id="LMVN01000024">
    <property type="protein sequence ID" value="PAV06846.1"/>
    <property type="molecule type" value="Genomic_DNA"/>
</dbReference>
<dbReference type="Proteomes" id="UP000217528">
    <property type="component" value="Unassembled WGS sequence"/>
</dbReference>
<dbReference type="AlphaFoldDB" id="A0A2A2HC14"/>
<protein>
    <submittedName>
        <fullName evidence="1">Uncharacterized protein</fullName>
    </submittedName>
</protein>